<dbReference type="Proteomes" id="UP000236199">
    <property type="component" value="Unassembled WGS sequence"/>
</dbReference>
<evidence type="ECO:0000313" key="3">
    <source>
        <dbReference type="Proteomes" id="UP000236199"/>
    </source>
</evidence>
<feature type="transmembrane region" description="Helical" evidence="1">
    <location>
        <begin position="31"/>
        <end position="50"/>
    </location>
</feature>
<comment type="caution">
    <text evidence="2">The sequence shown here is derived from an EMBL/GenBank/DDBJ whole genome shotgun (WGS) entry which is preliminary data.</text>
</comment>
<evidence type="ECO:0000256" key="1">
    <source>
        <dbReference type="SAM" id="Phobius"/>
    </source>
</evidence>
<keyword evidence="1" id="KW-0472">Membrane</keyword>
<keyword evidence="1" id="KW-1133">Transmembrane helix</keyword>
<keyword evidence="1" id="KW-0812">Transmembrane</keyword>
<sequence length="110" mass="12433">MAILTFFLRYKHIKYLLIERREWITGNYKSLLSSLLFGISVAYITSLADVKNLFSPGLTETLNTFVIVLLGAVGMLLPHLVSPLKNILNDLLFSIKVPDELKESGNNETY</sequence>
<protein>
    <submittedName>
        <fullName evidence="2">Uncharacterized protein</fullName>
    </submittedName>
</protein>
<dbReference type="RefSeq" id="WP_146026629.1">
    <property type="nucleotide sequence ID" value="NZ_AZRM01000023.1"/>
</dbReference>
<reference evidence="2 3" key="1">
    <citation type="submission" date="2013-12" db="EMBL/GenBank/DDBJ databases">
        <title>Comparative genomics of Petrotoga isolates.</title>
        <authorList>
            <person name="Nesbo C.L."/>
            <person name="Charchuk R."/>
            <person name="Chow K."/>
        </authorList>
    </citation>
    <scope>NUCLEOTIDE SEQUENCE [LARGE SCALE GENOMIC DNA]</scope>
    <source>
        <strain evidence="2 3">DSM 10691</strain>
    </source>
</reference>
<dbReference type="EMBL" id="AZRM01000023">
    <property type="protein sequence ID" value="PNS00569.1"/>
    <property type="molecule type" value="Genomic_DNA"/>
</dbReference>
<keyword evidence="3" id="KW-1185">Reference proteome</keyword>
<feature type="transmembrane region" description="Helical" evidence="1">
    <location>
        <begin position="62"/>
        <end position="81"/>
    </location>
</feature>
<dbReference type="AlphaFoldDB" id="A0A2K1PCQ8"/>
<proteinExistence type="predicted"/>
<name>A0A2K1PCQ8_9BACT</name>
<accession>A0A2K1PCQ8</accession>
<organism evidence="2 3">
    <name type="scientific">Petrotoga miotherma DSM 10691</name>
    <dbReference type="NCBI Taxonomy" id="1434326"/>
    <lineage>
        <taxon>Bacteria</taxon>
        <taxon>Thermotogati</taxon>
        <taxon>Thermotogota</taxon>
        <taxon>Thermotogae</taxon>
        <taxon>Petrotogales</taxon>
        <taxon>Petrotogaceae</taxon>
        <taxon>Petrotoga</taxon>
    </lineage>
</organism>
<evidence type="ECO:0000313" key="2">
    <source>
        <dbReference type="EMBL" id="PNS00569.1"/>
    </source>
</evidence>
<gene>
    <name evidence="2" type="ORF">X928_04520</name>
</gene>